<dbReference type="InterPro" id="IPR023801">
    <property type="entry name" value="His_deacetylse_dom"/>
</dbReference>
<dbReference type="InterPro" id="IPR023696">
    <property type="entry name" value="Ureohydrolase_dom_sf"/>
</dbReference>
<gene>
    <name evidence="2" type="ORF">EYH50_00510</name>
</gene>
<evidence type="ECO:0000313" key="3">
    <source>
        <dbReference type="Proteomes" id="UP000600071"/>
    </source>
</evidence>
<dbReference type="InterPro" id="IPR000286">
    <property type="entry name" value="HDACs"/>
</dbReference>
<evidence type="ECO:0000259" key="1">
    <source>
        <dbReference type="Pfam" id="PF00850"/>
    </source>
</evidence>
<sequence length="351" mass="38540">MRGNLCIYYDPVFRLHKPPYGFHMESPERLNMAIRGLRDSRIWDTADHYTIPRRGDELGLFREVHSPEFMEQVLEIASHGGGYIDPDTYVSPATPLAVSSYAAAVLDAAEKILEGDCRVALVLGRPPGHHAGYFGRAMGAPTLGFCIFNITALAAVTLYRLGYEVAIIDIDLHHGNGTQDILYDKPIFHIDVHQDPSTIYPGTGWPWQLGEGEGSGTKFNILVPSGSGDDVYVELLQKAIDMYKSLASTPDIIIMDTGLDAYEGDGLGALRLTTESYYSIGEIIFSRIGAPVLLVLQGGYSRGLYRALPALVASLVGEPNPFPETPSRTEPSVRAKALAHLEELREHLDRV</sequence>
<feature type="domain" description="Histone deacetylase" evidence="1">
    <location>
        <begin position="23"/>
        <end position="302"/>
    </location>
</feature>
<dbReference type="SUPFAM" id="SSF52768">
    <property type="entry name" value="Arginase/deacetylase"/>
    <property type="match status" value="1"/>
</dbReference>
<dbReference type="Pfam" id="PF00850">
    <property type="entry name" value="Hist_deacetyl"/>
    <property type="match status" value="1"/>
</dbReference>
<organism evidence="2 3">
    <name type="scientific">Pyrodictium delaneyi</name>
    <dbReference type="NCBI Taxonomy" id="1273541"/>
    <lineage>
        <taxon>Archaea</taxon>
        <taxon>Thermoproteota</taxon>
        <taxon>Thermoprotei</taxon>
        <taxon>Desulfurococcales</taxon>
        <taxon>Pyrodictiaceae</taxon>
        <taxon>Pyrodictium</taxon>
    </lineage>
</organism>
<comment type="caution">
    <text evidence="2">The sequence shown here is derived from an EMBL/GenBank/DDBJ whole genome shotgun (WGS) entry which is preliminary data.</text>
</comment>
<reference evidence="2" key="1">
    <citation type="journal article" date="2020" name="ISME J.">
        <title>Gammaproteobacteria mediating utilization of methyl-, sulfur- and petroleum organic compounds in deep ocean hydrothermal plumes.</title>
        <authorList>
            <person name="Zhou Z."/>
            <person name="Liu Y."/>
            <person name="Pan J."/>
            <person name="Cron B.R."/>
            <person name="Toner B.M."/>
            <person name="Anantharaman K."/>
            <person name="Breier J.A."/>
            <person name="Dick G.J."/>
            <person name="Li M."/>
        </authorList>
    </citation>
    <scope>NUCLEOTIDE SEQUENCE</scope>
    <source>
        <strain evidence="2">SZUA-1523</strain>
    </source>
</reference>
<evidence type="ECO:0000313" key="2">
    <source>
        <dbReference type="EMBL" id="HIQ23516.1"/>
    </source>
</evidence>
<dbReference type="InterPro" id="IPR037138">
    <property type="entry name" value="His_deacetylse_dom_sf"/>
</dbReference>
<dbReference type="PANTHER" id="PTHR10625:SF10">
    <property type="entry name" value="HISTONE DEACETYLASE HDAC1"/>
    <property type="match status" value="1"/>
</dbReference>
<dbReference type="AlphaFoldDB" id="A0A832ZTF0"/>
<dbReference type="GO" id="GO:0004407">
    <property type="term" value="F:histone deacetylase activity"/>
    <property type="evidence" value="ECO:0007669"/>
    <property type="project" value="TreeGrafter"/>
</dbReference>
<protein>
    <submittedName>
        <fullName evidence="2">Histone deacetylase family protein</fullName>
    </submittedName>
</protein>
<proteinExistence type="predicted"/>
<dbReference type="Gene3D" id="3.40.800.20">
    <property type="entry name" value="Histone deacetylase domain"/>
    <property type="match status" value="1"/>
</dbReference>
<dbReference type="PANTHER" id="PTHR10625">
    <property type="entry name" value="HISTONE DEACETYLASE HDAC1-RELATED"/>
    <property type="match status" value="1"/>
</dbReference>
<name>A0A832ZTF0_9CREN</name>
<dbReference type="EMBL" id="DQVR01000014">
    <property type="protein sequence ID" value="HIQ23516.1"/>
    <property type="molecule type" value="Genomic_DNA"/>
</dbReference>
<dbReference type="GO" id="GO:0040029">
    <property type="term" value="P:epigenetic regulation of gene expression"/>
    <property type="evidence" value="ECO:0007669"/>
    <property type="project" value="TreeGrafter"/>
</dbReference>
<accession>A0A832ZTF0</accession>
<dbReference type="Proteomes" id="UP000600071">
    <property type="component" value="Unassembled WGS sequence"/>
</dbReference>
<dbReference type="PRINTS" id="PR01270">
    <property type="entry name" value="HDASUPER"/>
</dbReference>